<dbReference type="InterPro" id="IPR054722">
    <property type="entry name" value="PolX-like_BBD"/>
</dbReference>
<accession>A0A371GEM3</accession>
<evidence type="ECO:0000313" key="3">
    <source>
        <dbReference type="Proteomes" id="UP000257109"/>
    </source>
</evidence>
<dbReference type="PANTHER" id="PTHR47592">
    <property type="entry name" value="PBF68 PROTEIN"/>
    <property type="match status" value="1"/>
</dbReference>
<comment type="caution">
    <text evidence="2">The sequence shown here is derived from an EMBL/GenBank/DDBJ whole genome shotgun (WGS) entry which is preliminary data.</text>
</comment>
<organism evidence="2 3">
    <name type="scientific">Mucuna pruriens</name>
    <name type="common">Velvet bean</name>
    <name type="synonym">Dolichos pruriens</name>
    <dbReference type="NCBI Taxonomy" id="157652"/>
    <lineage>
        <taxon>Eukaryota</taxon>
        <taxon>Viridiplantae</taxon>
        <taxon>Streptophyta</taxon>
        <taxon>Embryophyta</taxon>
        <taxon>Tracheophyta</taxon>
        <taxon>Spermatophyta</taxon>
        <taxon>Magnoliopsida</taxon>
        <taxon>eudicotyledons</taxon>
        <taxon>Gunneridae</taxon>
        <taxon>Pentapetalae</taxon>
        <taxon>rosids</taxon>
        <taxon>fabids</taxon>
        <taxon>Fabales</taxon>
        <taxon>Fabaceae</taxon>
        <taxon>Papilionoideae</taxon>
        <taxon>50 kb inversion clade</taxon>
        <taxon>NPAAA clade</taxon>
        <taxon>indigoferoid/millettioid clade</taxon>
        <taxon>Phaseoleae</taxon>
        <taxon>Mucuna</taxon>
    </lineage>
</organism>
<dbReference type="Proteomes" id="UP000257109">
    <property type="component" value="Unassembled WGS sequence"/>
</dbReference>
<sequence>MEDNTNRMVSLNDTNCFLWKNGKLKEKDHDDDRVTISTTSDDLSVNFVSDESMWIIDSGATLHVTPRKEFFTSYTSGDFGVLKMGNDGVTKVIGVGDVCLQTNIGIGVKHAPGVRFNLISMHMLDDDDYDNHFGHGKWKLTKGNLIVTRGEKISKLYWTKVLVAKDSANVMNMEASLWHRRLSHISEKSVELFS</sequence>
<dbReference type="AlphaFoldDB" id="A0A371GEM3"/>
<evidence type="ECO:0000259" key="1">
    <source>
        <dbReference type="Pfam" id="PF22936"/>
    </source>
</evidence>
<name>A0A371GEM3_MUCPR</name>
<keyword evidence="3" id="KW-1185">Reference proteome</keyword>
<feature type="non-terminal residue" evidence="2">
    <location>
        <position position="1"/>
    </location>
</feature>
<gene>
    <name evidence="2" type="ORF">CR513_29346</name>
</gene>
<reference evidence="2" key="1">
    <citation type="submission" date="2018-05" db="EMBL/GenBank/DDBJ databases">
        <title>Draft genome of Mucuna pruriens seed.</title>
        <authorList>
            <person name="Nnadi N.E."/>
            <person name="Vos R."/>
            <person name="Hasami M.H."/>
            <person name="Devisetty U.K."/>
            <person name="Aguiy J.C."/>
        </authorList>
    </citation>
    <scope>NUCLEOTIDE SEQUENCE [LARGE SCALE GENOMIC DNA]</scope>
    <source>
        <strain evidence="2">JCA_2017</strain>
    </source>
</reference>
<dbReference type="OrthoDB" id="1727805at2759"/>
<dbReference type="Pfam" id="PF22936">
    <property type="entry name" value="Pol_BBD"/>
    <property type="match status" value="1"/>
</dbReference>
<protein>
    <recommendedName>
        <fullName evidence="1">Retrovirus-related Pol polyprotein from transposon TNT 1-94-like beta-barrel domain-containing protein</fullName>
    </recommendedName>
</protein>
<dbReference type="EMBL" id="QJKJ01005795">
    <property type="protein sequence ID" value="RDX88984.1"/>
    <property type="molecule type" value="Genomic_DNA"/>
</dbReference>
<proteinExistence type="predicted"/>
<evidence type="ECO:0000313" key="2">
    <source>
        <dbReference type="EMBL" id="RDX88984.1"/>
    </source>
</evidence>
<feature type="domain" description="Retrovirus-related Pol polyprotein from transposon TNT 1-94-like beta-barrel" evidence="1">
    <location>
        <begin position="54"/>
        <end position="129"/>
    </location>
</feature>
<dbReference type="PANTHER" id="PTHR47592:SF31">
    <property type="entry name" value="ZINC FINGER, CCHC-TYPE-RELATED"/>
    <property type="match status" value="1"/>
</dbReference>